<reference evidence="1" key="2">
    <citation type="submission" date="2019-01" db="EMBL/GenBank/DDBJ databases">
        <authorList>
            <consortium name="NCBI Pathogen Detection Project"/>
        </authorList>
    </citation>
    <scope>NUCLEOTIDE SEQUENCE</scope>
    <source>
        <strain evidence="1">BCW_3452</strain>
    </source>
</reference>
<sequence length="241" mass="27227">MNLLKITDLLEKQGVNLINKTDKQLVETVEFHVLDIPFSLVIKEEEDGGLLFETASPILYSGGNWSLIGKTRTGTVLHQVSGAYSCAVADRNFNAATKNHTKRAAHIVCAMVGEFLDDLEANKELANNILERTKAFEDRIDEENRIQAERERQETEAAKAKFEKNFKYMPKSKVEKQLSEGKKQSIESQSEVVIEFTVVNHKTYKTQPARVTFSPDGKPRFGACTVLKDIKFHLERAVEPK</sequence>
<dbReference type="AlphaFoldDB" id="A0A8H9TG88"/>
<accession>A0A8H9TG88</accession>
<organism evidence="1">
    <name type="scientific">Vibrio vulnificus</name>
    <dbReference type="NCBI Taxonomy" id="672"/>
    <lineage>
        <taxon>Bacteria</taxon>
        <taxon>Pseudomonadati</taxon>
        <taxon>Pseudomonadota</taxon>
        <taxon>Gammaproteobacteria</taxon>
        <taxon>Vibrionales</taxon>
        <taxon>Vibrionaceae</taxon>
        <taxon>Vibrio</taxon>
    </lineage>
</organism>
<gene>
    <name evidence="1" type="ORF">I7730_16065</name>
</gene>
<dbReference type="EMBL" id="DACRBY010000020">
    <property type="protein sequence ID" value="HAS8541299.1"/>
    <property type="molecule type" value="Genomic_DNA"/>
</dbReference>
<reference evidence="1" key="1">
    <citation type="journal article" date="2018" name="Genome Biol.">
        <title>SKESA: strategic k-mer extension for scrupulous assemblies.</title>
        <authorList>
            <person name="Souvorov A."/>
            <person name="Agarwala R."/>
            <person name="Lipman D.J."/>
        </authorList>
    </citation>
    <scope>NUCLEOTIDE SEQUENCE</scope>
    <source>
        <strain evidence="1">BCW_3452</strain>
    </source>
</reference>
<dbReference type="Proteomes" id="UP000863257">
    <property type="component" value="Unassembled WGS sequence"/>
</dbReference>
<protein>
    <submittedName>
        <fullName evidence="1">Uncharacterized protein</fullName>
    </submittedName>
</protein>
<proteinExistence type="predicted"/>
<evidence type="ECO:0000313" key="1">
    <source>
        <dbReference type="EMBL" id="HAS8541299.1"/>
    </source>
</evidence>
<comment type="caution">
    <text evidence="1">The sequence shown here is derived from an EMBL/GenBank/DDBJ whole genome shotgun (WGS) entry which is preliminary data.</text>
</comment>
<name>A0A8H9TG88_VIBVL</name>